<keyword evidence="7 12" id="KW-0863">Zinc-finger</keyword>
<evidence type="ECO:0000256" key="12">
    <source>
        <dbReference type="PROSITE-ProRule" id="PRU01142"/>
    </source>
</evidence>
<evidence type="ECO:0000259" key="16">
    <source>
        <dbReference type="PROSITE" id="PS51801"/>
    </source>
</evidence>
<dbReference type="Gene3D" id="1.20.5.990">
    <property type="entry name" value="Nemo cc2-lz domain - 1d5 darpin complex"/>
    <property type="match status" value="1"/>
</dbReference>
<dbReference type="EMBL" id="JAFJMO010000008">
    <property type="protein sequence ID" value="KAJ8269218.1"/>
    <property type="molecule type" value="Genomic_DNA"/>
</dbReference>
<accession>A0A9Q1DGA6</accession>
<feature type="coiled-coil region" evidence="14">
    <location>
        <begin position="432"/>
        <end position="650"/>
    </location>
</feature>
<keyword evidence="18" id="KW-1185">Reference proteome</keyword>
<dbReference type="Gene3D" id="1.20.5.390">
    <property type="entry name" value="L1 transposable element, trimerization domain"/>
    <property type="match status" value="3"/>
</dbReference>
<feature type="coiled-coil region" evidence="14">
    <location>
        <begin position="682"/>
        <end position="716"/>
    </location>
</feature>
<feature type="domain" description="CCHC NOA-type" evidence="16">
    <location>
        <begin position="744"/>
        <end position="774"/>
    </location>
</feature>
<dbReference type="PANTHER" id="PTHR31553">
    <property type="entry name" value="NF-KAPPA-B ESSENTIAL MODULATOR"/>
    <property type="match status" value="1"/>
</dbReference>
<dbReference type="Pfam" id="PF11577">
    <property type="entry name" value="NEMO"/>
    <property type="match status" value="1"/>
</dbReference>
<feature type="compositionally biased region" description="Low complexity" evidence="15">
    <location>
        <begin position="329"/>
        <end position="341"/>
    </location>
</feature>
<comment type="function">
    <text evidence="13">May act by regulating membrane trafficking and cellular morphogenesis.</text>
</comment>
<feature type="coiled-coil region" evidence="14">
    <location>
        <begin position="138"/>
        <end position="221"/>
    </location>
</feature>
<evidence type="ECO:0000256" key="7">
    <source>
        <dbReference type="ARBA" id="ARBA00022771"/>
    </source>
</evidence>
<dbReference type="PANTHER" id="PTHR31553:SF2">
    <property type="entry name" value="OPTINEURIN"/>
    <property type="match status" value="1"/>
</dbReference>
<protein>
    <recommendedName>
        <fullName evidence="3 13">Optineurin</fullName>
    </recommendedName>
</protein>
<keyword evidence="6 13" id="KW-0967">Endosome</keyword>
<dbReference type="GO" id="GO:0043122">
    <property type="term" value="P:regulation of canonical NF-kappaB signal transduction"/>
    <property type="evidence" value="ECO:0007669"/>
    <property type="project" value="TreeGrafter"/>
</dbReference>
<evidence type="ECO:0000256" key="10">
    <source>
        <dbReference type="ARBA" id="ARBA00023054"/>
    </source>
</evidence>
<dbReference type="GO" id="GO:0005794">
    <property type="term" value="C:Golgi apparatus"/>
    <property type="evidence" value="ECO:0007669"/>
    <property type="project" value="UniProtKB-SubCell"/>
</dbReference>
<name>A0A9Q1DGA6_CONCO</name>
<feature type="compositionally biased region" description="Gly residues" evidence="15">
    <location>
        <begin position="730"/>
        <end position="743"/>
    </location>
</feature>
<evidence type="ECO:0000256" key="9">
    <source>
        <dbReference type="ARBA" id="ARBA00023034"/>
    </source>
</evidence>
<keyword evidence="5 13" id="KW-0479">Metal-binding</keyword>
<dbReference type="AlphaFoldDB" id="A0A9Q1DGA6"/>
<dbReference type="InterPro" id="IPR051301">
    <property type="entry name" value="Optineurin/NFkB_EssMod"/>
</dbReference>
<dbReference type="GO" id="GO:0034067">
    <property type="term" value="P:protein localization to Golgi apparatus"/>
    <property type="evidence" value="ECO:0007669"/>
    <property type="project" value="TreeGrafter"/>
</dbReference>
<dbReference type="GO" id="GO:0005634">
    <property type="term" value="C:nucleus"/>
    <property type="evidence" value="ECO:0007669"/>
    <property type="project" value="TreeGrafter"/>
</dbReference>
<evidence type="ECO:0000256" key="6">
    <source>
        <dbReference type="ARBA" id="ARBA00022753"/>
    </source>
</evidence>
<dbReference type="GO" id="GO:0055037">
    <property type="term" value="C:recycling endosome"/>
    <property type="evidence" value="ECO:0007669"/>
    <property type="project" value="UniProtKB-SubCell"/>
</dbReference>
<dbReference type="GO" id="GO:0005776">
    <property type="term" value="C:autophagosome"/>
    <property type="evidence" value="ECO:0007669"/>
    <property type="project" value="UniProtKB-SubCell"/>
</dbReference>
<evidence type="ECO:0000256" key="3">
    <source>
        <dbReference type="ARBA" id="ARBA00018548"/>
    </source>
</evidence>
<proteinExistence type="predicted"/>
<dbReference type="PROSITE" id="PS51801">
    <property type="entry name" value="ZF_CCHC_NOA"/>
    <property type="match status" value="1"/>
</dbReference>
<evidence type="ECO:0000256" key="4">
    <source>
        <dbReference type="ARBA" id="ARBA00022490"/>
    </source>
</evidence>
<feature type="coiled-coil region" evidence="14">
    <location>
        <begin position="272"/>
        <end position="306"/>
    </location>
</feature>
<feature type="region of interest" description="Disordered" evidence="15">
    <location>
        <begin position="326"/>
        <end position="347"/>
    </location>
</feature>
<evidence type="ECO:0000256" key="1">
    <source>
        <dbReference type="ARBA" id="ARBA00004419"/>
    </source>
</evidence>
<dbReference type="InterPro" id="IPR021063">
    <property type="entry name" value="NEMO_N"/>
</dbReference>
<dbReference type="Pfam" id="PF16516">
    <property type="entry name" value="CC2-LZ"/>
    <property type="match status" value="1"/>
</dbReference>
<gene>
    <name evidence="17" type="ORF">COCON_G00118250</name>
</gene>
<evidence type="ECO:0000313" key="17">
    <source>
        <dbReference type="EMBL" id="KAJ8269218.1"/>
    </source>
</evidence>
<evidence type="ECO:0000256" key="5">
    <source>
        <dbReference type="ARBA" id="ARBA00022723"/>
    </source>
</evidence>
<reference evidence="17" key="1">
    <citation type="journal article" date="2023" name="Science">
        <title>Genome structures resolve the early diversification of teleost fishes.</title>
        <authorList>
            <person name="Parey E."/>
            <person name="Louis A."/>
            <person name="Montfort J."/>
            <person name="Bouchez O."/>
            <person name="Roques C."/>
            <person name="Iampietro C."/>
            <person name="Lluch J."/>
            <person name="Castinel A."/>
            <person name="Donnadieu C."/>
            <person name="Desvignes T."/>
            <person name="Floi Bucao C."/>
            <person name="Jouanno E."/>
            <person name="Wen M."/>
            <person name="Mejri S."/>
            <person name="Dirks R."/>
            <person name="Jansen H."/>
            <person name="Henkel C."/>
            <person name="Chen W.J."/>
            <person name="Zahm M."/>
            <person name="Cabau C."/>
            <person name="Klopp C."/>
            <person name="Thompson A.W."/>
            <person name="Robinson-Rechavi M."/>
            <person name="Braasch I."/>
            <person name="Lecointre G."/>
            <person name="Bobe J."/>
            <person name="Postlethwait J.H."/>
            <person name="Berthelot C."/>
            <person name="Roest Crollius H."/>
            <person name="Guiguen Y."/>
        </authorList>
    </citation>
    <scope>NUCLEOTIDE SEQUENCE</scope>
    <source>
        <strain evidence="17">Concon-B</strain>
    </source>
</reference>
<keyword evidence="8 13" id="KW-0862">Zinc</keyword>
<dbReference type="InterPro" id="IPR032419">
    <property type="entry name" value="CC2-LZ_dom"/>
</dbReference>
<dbReference type="GO" id="GO:0048471">
    <property type="term" value="C:perinuclear region of cytoplasm"/>
    <property type="evidence" value="ECO:0007669"/>
    <property type="project" value="UniProtKB-SubCell"/>
</dbReference>
<dbReference type="GO" id="GO:0070530">
    <property type="term" value="F:K63-linked polyubiquitin modification-dependent protein binding"/>
    <property type="evidence" value="ECO:0007669"/>
    <property type="project" value="InterPro"/>
</dbReference>
<dbReference type="OrthoDB" id="6343844at2759"/>
<comment type="subcellular location">
    <subcellularLocation>
        <location evidence="13">Cytoplasm</location>
        <location evidence="13">Perinuclear region</location>
    </subcellularLocation>
    <subcellularLocation>
        <location evidence="13">Golgi apparatus</location>
    </subcellularLocation>
    <subcellularLocation>
        <location evidence="2 13">Golgi apparatus</location>
        <location evidence="2 13">trans-Golgi network</location>
    </subcellularLocation>
    <subcellularLocation>
        <location evidence="1 13">Cytoplasmic vesicle</location>
        <location evidence="1 13">Autophagosome</location>
    </subcellularLocation>
    <subcellularLocation>
        <location evidence="13">Cytoplasmic vesicle</location>
    </subcellularLocation>
    <subcellularLocation>
        <location evidence="13">Recycling endosome</location>
    </subcellularLocation>
</comment>
<comment type="caution">
    <text evidence="17">The sequence shown here is derived from an EMBL/GenBank/DDBJ whole genome shotgun (WGS) entry which is preliminary data.</text>
</comment>
<dbReference type="GO" id="GO:0090161">
    <property type="term" value="P:Golgi ribbon formation"/>
    <property type="evidence" value="ECO:0007669"/>
    <property type="project" value="TreeGrafter"/>
</dbReference>
<dbReference type="InterPro" id="IPR034735">
    <property type="entry name" value="NEMO_ZF"/>
</dbReference>
<keyword evidence="9 13" id="KW-0333">Golgi apparatus</keyword>
<organism evidence="17 18">
    <name type="scientific">Conger conger</name>
    <name type="common">Conger eel</name>
    <name type="synonym">Muraena conger</name>
    <dbReference type="NCBI Taxonomy" id="82655"/>
    <lineage>
        <taxon>Eukaryota</taxon>
        <taxon>Metazoa</taxon>
        <taxon>Chordata</taxon>
        <taxon>Craniata</taxon>
        <taxon>Vertebrata</taxon>
        <taxon>Euteleostomi</taxon>
        <taxon>Actinopterygii</taxon>
        <taxon>Neopterygii</taxon>
        <taxon>Teleostei</taxon>
        <taxon>Anguilliformes</taxon>
        <taxon>Congridae</taxon>
        <taxon>Conger</taxon>
    </lineage>
</organism>
<keyword evidence="11 13" id="KW-0968">Cytoplasmic vesicle</keyword>
<evidence type="ECO:0000256" key="2">
    <source>
        <dbReference type="ARBA" id="ARBA00004601"/>
    </source>
</evidence>
<evidence type="ECO:0000256" key="13">
    <source>
        <dbReference type="RuleBase" id="RU367122"/>
    </source>
</evidence>
<keyword evidence="10 14" id="KW-0175">Coiled coil</keyword>
<dbReference type="Pfam" id="PF18414">
    <property type="entry name" value="zf_C2H2_10"/>
    <property type="match status" value="1"/>
</dbReference>
<evidence type="ECO:0000256" key="11">
    <source>
        <dbReference type="ARBA" id="ARBA00023329"/>
    </source>
</evidence>
<evidence type="ECO:0000313" key="18">
    <source>
        <dbReference type="Proteomes" id="UP001152803"/>
    </source>
</evidence>
<dbReference type="GO" id="GO:0008270">
    <property type="term" value="F:zinc ion binding"/>
    <property type="evidence" value="ECO:0007669"/>
    <property type="project" value="UniProtKB-KW"/>
</dbReference>
<feature type="region of interest" description="Disordered" evidence="15">
    <location>
        <begin position="724"/>
        <end position="743"/>
    </location>
</feature>
<sequence length="774" mass="88759">MHGVLAVLMKVYSLDRLFFSDKAALRKYGTTSQRIENKMASNPPMENGAIQGPSQQRSVEGDYLVETATLEDTLQQLNVLMKENKELKDRERTQPYSCARTGARFPRSTRKRASQYGVALKETNNSMKDRFEGLAAWKDKQKEERDFLEGKLGEAKERVSVLTKRNEELKKKLQVLEKAEGAVEGESGHWSMQIEALKAQIVRLQAEKSDLVAMNSELQLKMRPSSPEGFIEICIAEGGVDVTKDFPNGPKDSCMTRSDLTVSRQDSEEYTVSQLLQSLRKETQKVEKLEVELLASRERVAELEFAAVKQGEAETQTSLPVGEMEGSTAAAQANGQTQQDAPQKEADTELENLKAQMSKLFRELQQAQAKLDDAEDMKKSLHDRCRSMEKDVAMLKAQLVEKLQVQTDNQRLKLQLENMIKMQQRKTGDERCRDMEKDLAMLRAQLVEKQQVQTENEHLKLQVASMQSMITTEQGKAEEDRCRDMEKDLAMLRAQLVERQQVQTENEQLKLQVESMQSVNKMEQRRADDERTNTAKVMEEYTKLNEDYNGLKQEMKTKETENEKLKLQVDRIQAMIRLEQKKAEDERTNMALVKEEYTKLYEDYNALKQEMKKKEPILSNEEVRELQATLDAAEKALATKQQKIDEMKQEFYKKDKELETISVFQAQAEVYSSDFYAERAAREKIHEEKEHLAGQLEYLKQQNRQLQDEMESMGRRNLNEMQKRHTSLGGAPGGGGPQLGGRGTENIPEHVCPKCNEMLPDLDSLQIHIMDCII</sequence>
<evidence type="ECO:0000256" key="15">
    <source>
        <dbReference type="SAM" id="MobiDB-lite"/>
    </source>
</evidence>
<dbReference type="Proteomes" id="UP001152803">
    <property type="component" value="Unassembled WGS sequence"/>
</dbReference>
<evidence type="ECO:0000256" key="14">
    <source>
        <dbReference type="SAM" id="Coils"/>
    </source>
</evidence>
<keyword evidence="4 13" id="KW-0963">Cytoplasm</keyword>
<evidence type="ECO:0000256" key="8">
    <source>
        <dbReference type="ARBA" id="ARBA00022833"/>
    </source>
</evidence>
<dbReference type="CDD" id="cd09803">
    <property type="entry name" value="UBAN"/>
    <property type="match status" value="1"/>
</dbReference>